<gene>
    <name evidence="2" type="ORF">SKAU_G00380440</name>
</gene>
<accession>A0A9Q1IEM4</accession>
<evidence type="ECO:0000256" key="1">
    <source>
        <dbReference type="SAM" id="MobiDB-lite"/>
    </source>
</evidence>
<evidence type="ECO:0000313" key="2">
    <source>
        <dbReference type="EMBL" id="KAJ8336824.1"/>
    </source>
</evidence>
<keyword evidence="3" id="KW-1185">Reference proteome</keyword>
<dbReference type="EMBL" id="JAINUF010000019">
    <property type="protein sequence ID" value="KAJ8336824.1"/>
    <property type="molecule type" value="Genomic_DNA"/>
</dbReference>
<protein>
    <submittedName>
        <fullName evidence="2">Uncharacterized protein</fullName>
    </submittedName>
</protein>
<proteinExistence type="predicted"/>
<evidence type="ECO:0000313" key="3">
    <source>
        <dbReference type="Proteomes" id="UP001152622"/>
    </source>
</evidence>
<feature type="region of interest" description="Disordered" evidence="1">
    <location>
        <begin position="1"/>
        <end position="50"/>
    </location>
</feature>
<reference evidence="2" key="1">
    <citation type="journal article" date="2023" name="Science">
        <title>Genome structures resolve the early diversification of teleost fishes.</title>
        <authorList>
            <person name="Parey E."/>
            <person name="Louis A."/>
            <person name="Montfort J."/>
            <person name="Bouchez O."/>
            <person name="Roques C."/>
            <person name="Iampietro C."/>
            <person name="Lluch J."/>
            <person name="Castinel A."/>
            <person name="Donnadieu C."/>
            <person name="Desvignes T."/>
            <person name="Floi Bucao C."/>
            <person name="Jouanno E."/>
            <person name="Wen M."/>
            <person name="Mejri S."/>
            <person name="Dirks R."/>
            <person name="Jansen H."/>
            <person name="Henkel C."/>
            <person name="Chen W.J."/>
            <person name="Zahm M."/>
            <person name="Cabau C."/>
            <person name="Klopp C."/>
            <person name="Thompson A.W."/>
            <person name="Robinson-Rechavi M."/>
            <person name="Braasch I."/>
            <person name="Lecointre G."/>
            <person name="Bobe J."/>
            <person name="Postlethwait J.H."/>
            <person name="Berthelot C."/>
            <person name="Roest Crollius H."/>
            <person name="Guiguen Y."/>
        </authorList>
    </citation>
    <scope>NUCLEOTIDE SEQUENCE</scope>
    <source>
        <strain evidence="2">WJC10195</strain>
    </source>
</reference>
<dbReference type="AlphaFoldDB" id="A0A9Q1IEM4"/>
<name>A0A9Q1IEM4_SYNKA</name>
<sequence length="144" mass="16286">MSIAHHPLSISSPSRHTHGRLSRLRDFVRTAPPPASSFRSKRNKRKEKFGAFENTTEFEASPLAAVEMVEMNVAPDPHRLARAGQIPPVASAMRLRQQEVQAGGSDNRARIPLAQLLPWHQDSDKWDLIPRSQRHQLLYQPKSV</sequence>
<comment type="caution">
    <text evidence="2">The sequence shown here is derived from an EMBL/GenBank/DDBJ whole genome shotgun (WGS) entry which is preliminary data.</text>
</comment>
<organism evidence="2 3">
    <name type="scientific">Synaphobranchus kaupii</name>
    <name type="common">Kaup's arrowtooth eel</name>
    <dbReference type="NCBI Taxonomy" id="118154"/>
    <lineage>
        <taxon>Eukaryota</taxon>
        <taxon>Metazoa</taxon>
        <taxon>Chordata</taxon>
        <taxon>Craniata</taxon>
        <taxon>Vertebrata</taxon>
        <taxon>Euteleostomi</taxon>
        <taxon>Actinopterygii</taxon>
        <taxon>Neopterygii</taxon>
        <taxon>Teleostei</taxon>
        <taxon>Anguilliformes</taxon>
        <taxon>Synaphobranchidae</taxon>
        <taxon>Synaphobranchus</taxon>
    </lineage>
</organism>
<dbReference type="Proteomes" id="UP001152622">
    <property type="component" value="Chromosome 19"/>
</dbReference>